<accession>X1BBW4</accession>
<gene>
    <name evidence="1" type="ORF">S01H4_38552</name>
</gene>
<proteinExistence type="predicted"/>
<organism evidence="1">
    <name type="scientific">marine sediment metagenome</name>
    <dbReference type="NCBI Taxonomy" id="412755"/>
    <lineage>
        <taxon>unclassified sequences</taxon>
        <taxon>metagenomes</taxon>
        <taxon>ecological metagenomes</taxon>
    </lineage>
</organism>
<sequence>MTTMMNKKKFDSVIDNALKKYCDKKISDTTENVDPDGYNKVRIVIWFFRPYTFTAKYIFGGLKEYPTFAPLGITARMDGETEEQPLKDGDALAEKIAKAQVMREAGMV</sequence>
<reference evidence="1" key="1">
    <citation type="journal article" date="2014" name="Front. Microbiol.">
        <title>High frequency of phylogenetically diverse reductive dehalogenase-homologous genes in deep subseafloor sedimentary metagenomes.</title>
        <authorList>
            <person name="Kawai M."/>
            <person name="Futagami T."/>
            <person name="Toyoda A."/>
            <person name="Takaki Y."/>
            <person name="Nishi S."/>
            <person name="Hori S."/>
            <person name="Arai W."/>
            <person name="Tsubouchi T."/>
            <person name="Morono Y."/>
            <person name="Uchiyama I."/>
            <person name="Ito T."/>
            <person name="Fujiyama A."/>
            <person name="Inagaki F."/>
            <person name="Takami H."/>
        </authorList>
    </citation>
    <scope>NUCLEOTIDE SEQUENCE</scope>
    <source>
        <strain evidence="1">Expedition CK06-06</strain>
    </source>
</reference>
<dbReference type="AlphaFoldDB" id="X1BBW4"/>
<name>X1BBW4_9ZZZZ</name>
<comment type="caution">
    <text evidence="1">The sequence shown here is derived from an EMBL/GenBank/DDBJ whole genome shotgun (WGS) entry which is preliminary data.</text>
</comment>
<dbReference type="EMBL" id="BART01020803">
    <property type="protein sequence ID" value="GAG92500.1"/>
    <property type="molecule type" value="Genomic_DNA"/>
</dbReference>
<protein>
    <submittedName>
        <fullName evidence="1">Uncharacterized protein</fullName>
    </submittedName>
</protein>
<evidence type="ECO:0000313" key="1">
    <source>
        <dbReference type="EMBL" id="GAG92500.1"/>
    </source>
</evidence>